<evidence type="ECO:0000259" key="1">
    <source>
        <dbReference type="Pfam" id="PF06722"/>
    </source>
</evidence>
<dbReference type="Gene3D" id="3.40.50.2000">
    <property type="entry name" value="Glycogen Phosphorylase B"/>
    <property type="match status" value="2"/>
</dbReference>
<feature type="domain" description="Erythromycin biosynthesis protein CIII-like C-terminal" evidence="1">
    <location>
        <begin position="352"/>
        <end position="458"/>
    </location>
</feature>
<protein>
    <submittedName>
        <fullName evidence="2">Glycosyltransferase</fullName>
    </submittedName>
</protein>
<dbReference type="Pfam" id="PF06722">
    <property type="entry name" value="EryCIII-like_C"/>
    <property type="match status" value="1"/>
</dbReference>
<dbReference type="PANTHER" id="PTHR48050">
    <property type="entry name" value="STEROL 3-BETA-GLUCOSYLTRANSFERASE"/>
    <property type="match status" value="1"/>
</dbReference>
<dbReference type="InterPro" id="IPR010610">
    <property type="entry name" value="EryCIII-like_C"/>
</dbReference>
<dbReference type="Pfam" id="PF13602">
    <property type="entry name" value="ADH_zinc_N_2"/>
    <property type="match status" value="1"/>
</dbReference>
<reference evidence="2 3" key="1">
    <citation type="journal article" date="2019" name="Int. J. Syst. Evol. Microbiol.">
        <title>The Global Catalogue of Microorganisms (GCM) 10K type strain sequencing project: providing services to taxonomists for standard genome sequencing and annotation.</title>
        <authorList>
            <consortium name="The Broad Institute Genomics Platform"/>
            <consortium name="The Broad Institute Genome Sequencing Center for Infectious Disease"/>
            <person name="Wu L."/>
            <person name="Ma J."/>
        </authorList>
    </citation>
    <scope>NUCLEOTIDE SEQUENCE [LARGE SCALE GENOMIC DNA]</scope>
    <source>
        <strain evidence="2 3">JCM 9383</strain>
    </source>
</reference>
<accession>A0ABN3VIC9</accession>
<dbReference type="PANTHER" id="PTHR48050:SF13">
    <property type="entry name" value="STEROL 3-BETA-GLUCOSYLTRANSFERASE UGT80A2"/>
    <property type="match status" value="1"/>
</dbReference>
<name>A0ABN3VIC9_9PSEU</name>
<dbReference type="CDD" id="cd03784">
    <property type="entry name" value="GT1_Gtf-like"/>
    <property type="match status" value="1"/>
</dbReference>
<gene>
    <name evidence="2" type="ORF">GCM10010470_43840</name>
</gene>
<dbReference type="InterPro" id="IPR002213">
    <property type="entry name" value="UDP_glucos_trans"/>
</dbReference>
<organism evidence="2 3">
    <name type="scientific">Saccharopolyspora taberi</name>
    <dbReference type="NCBI Taxonomy" id="60895"/>
    <lineage>
        <taxon>Bacteria</taxon>
        <taxon>Bacillati</taxon>
        <taxon>Actinomycetota</taxon>
        <taxon>Actinomycetes</taxon>
        <taxon>Pseudonocardiales</taxon>
        <taxon>Pseudonocardiaceae</taxon>
        <taxon>Saccharopolyspora</taxon>
    </lineage>
</organism>
<sequence>MPEALAEAAGLISRGKLRIPIEKSYSLAEAAGLISRGKLRIPVEKSYSLAEVAAAHIDSRAGHTRGRRVVVVAWPTPCYAGFVRILFSATPAYGHVLPMGPLMRAAVQAGHTVALATSEDVRDQVGPELAAEVEFLGVGPTAMEFTDDAARRTGEDPFRPGPELIGEIFGGSRVDLGGGDAISLGREWAPDLIVAEMYDAIGPMVAAALGIPWYQVGIGPATPAVITEIERVAASRYRGAGLDFIGPLSYVDPCPPLFQDPEWSSSVPVLPLRAQAHRRPRDTAFEPPAFADPAKPTVLVTLGTIFSDPDVLDATVGAMAGDEVNVIATVGSSLRNPGTDGARPSRRPGGAEVHYVPFVPLGQLLDRADLVVGAGGSGTVLGALAHGIPMVLWPQGADQPINAARATAAGAAISVAGADEIFPAVRRVLGEDAFRDRAKAVAAENAARPSPADVVEQIAGGRGR</sequence>
<evidence type="ECO:0000313" key="2">
    <source>
        <dbReference type="EMBL" id="GAA2803909.1"/>
    </source>
</evidence>
<proteinExistence type="predicted"/>
<comment type="caution">
    <text evidence="2">The sequence shown here is derived from an EMBL/GenBank/DDBJ whole genome shotgun (WGS) entry which is preliminary data.</text>
</comment>
<keyword evidence="3" id="KW-1185">Reference proteome</keyword>
<dbReference type="Proteomes" id="UP001500979">
    <property type="component" value="Unassembled WGS sequence"/>
</dbReference>
<dbReference type="InterPro" id="IPR050426">
    <property type="entry name" value="Glycosyltransferase_28"/>
</dbReference>
<evidence type="ECO:0000313" key="3">
    <source>
        <dbReference type="Proteomes" id="UP001500979"/>
    </source>
</evidence>
<dbReference type="SUPFAM" id="SSF53756">
    <property type="entry name" value="UDP-Glycosyltransferase/glycogen phosphorylase"/>
    <property type="match status" value="1"/>
</dbReference>
<dbReference type="EMBL" id="BAAAUX010000019">
    <property type="protein sequence ID" value="GAA2803909.1"/>
    <property type="molecule type" value="Genomic_DNA"/>
</dbReference>